<evidence type="ECO:0000313" key="14">
    <source>
        <dbReference type="EMBL" id="RCX26178.1"/>
    </source>
</evidence>
<evidence type="ECO:0000256" key="5">
    <source>
        <dbReference type="ARBA" id="ARBA00019077"/>
    </source>
</evidence>
<evidence type="ECO:0000256" key="6">
    <source>
        <dbReference type="ARBA" id="ARBA00022679"/>
    </source>
</evidence>
<name>A0A369BZH8_9GAMM</name>
<dbReference type="Gene3D" id="3.40.50.2000">
    <property type="entry name" value="Glycogen Phosphorylase B"/>
    <property type="match status" value="1"/>
</dbReference>
<dbReference type="GO" id="GO:0005886">
    <property type="term" value="C:plasma membrane"/>
    <property type="evidence" value="ECO:0007669"/>
    <property type="project" value="UniProtKB-SubCell"/>
</dbReference>
<dbReference type="Proteomes" id="UP000252707">
    <property type="component" value="Unassembled WGS sequence"/>
</dbReference>
<dbReference type="PANTHER" id="PTHR42755">
    <property type="entry name" value="3-DEOXY-MANNO-OCTULOSONATE CYTIDYLYLTRANSFERASE"/>
    <property type="match status" value="1"/>
</dbReference>
<dbReference type="UniPathway" id="UPA00958"/>
<dbReference type="RefSeq" id="WP_245937300.1">
    <property type="nucleotide sequence ID" value="NZ_QPJY01000011.1"/>
</dbReference>
<dbReference type="InterPro" id="IPR038107">
    <property type="entry name" value="Glycos_transf_N_sf"/>
</dbReference>
<accession>A0A369BZH8</accession>
<keyword evidence="12" id="KW-1003">Cell membrane</keyword>
<comment type="pathway">
    <text evidence="2 12">Bacterial outer membrane biogenesis; LPS core biosynthesis.</text>
</comment>
<comment type="function">
    <text evidence="12">Involved in lipopolysaccharide (LPS) biosynthesis. Catalyzes the transfer of 3-deoxy-D-manno-octulosonate (Kdo) residue(s) from CMP-Kdo to lipid IV(A), the tetraacyldisaccharide-1,4'-bisphosphate precursor of lipid A.</text>
</comment>
<dbReference type="InterPro" id="IPR039901">
    <property type="entry name" value="Kdotransferase"/>
</dbReference>
<dbReference type="GO" id="GO:0043842">
    <property type="term" value="F:Kdo transferase activity"/>
    <property type="evidence" value="ECO:0007669"/>
    <property type="project" value="UniProtKB-EC"/>
</dbReference>
<keyword evidence="12" id="KW-0448">Lipopolysaccharide biosynthesis</keyword>
<evidence type="ECO:0000313" key="15">
    <source>
        <dbReference type="Proteomes" id="UP000252707"/>
    </source>
</evidence>
<reference evidence="14 15" key="1">
    <citation type="submission" date="2018-07" db="EMBL/GenBank/DDBJ databases">
        <title>Genomic Encyclopedia of Type Strains, Phase IV (KMG-IV): sequencing the most valuable type-strain genomes for metagenomic binning, comparative biology and taxonomic classification.</title>
        <authorList>
            <person name="Goeker M."/>
        </authorList>
    </citation>
    <scope>NUCLEOTIDE SEQUENCE [LARGE SCALE GENOMIC DNA]</scope>
    <source>
        <strain evidence="14 15">DSM 26407</strain>
    </source>
</reference>
<dbReference type="NCBIfam" id="NF004388">
    <property type="entry name" value="PRK05749.1-4"/>
    <property type="match status" value="1"/>
</dbReference>
<dbReference type="GO" id="GO:0009245">
    <property type="term" value="P:lipid A biosynthetic process"/>
    <property type="evidence" value="ECO:0007669"/>
    <property type="project" value="TreeGrafter"/>
</dbReference>
<protein>
    <recommendedName>
        <fullName evidence="5 12">3-deoxy-D-manno-octulosonic acid transferase</fullName>
        <shortName evidence="12">Kdo transferase</shortName>
        <ecNumber evidence="4 12">2.4.99.12</ecNumber>
    </recommendedName>
    <alternativeName>
        <fullName evidence="8 12">Lipid IV(A) 3-deoxy-D-manno-octulosonic acid transferase</fullName>
    </alternativeName>
</protein>
<dbReference type="SUPFAM" id="SSF53756">
    <property type="entry name" value="UDP-Glycosyltransferase/glycogen phosphorylase"/>
    <property type="match status" value="1"/>
</dbReference>
<keyword evidence="12" id="KW-0472">Membrane</keyword>
<feature type="domain" description="3-deoxy-D-manno-octulosonic-acid transferase N-terminal" evidence="13">
    <location>
        <begin position="34"/>
        <end position="211"/>
    </location>
</feature>
<dbReference type="Pfam" id="PF04413">
    <property type="entry name" value="Glycos_transf_N"/>
    <property type="match status" value="1"/>
</dbReference>
<evidence type="ECO:0000256" key="12">
    <source>
        <dbReference type="RuleBase" id="RU365103"/>
    </source>
</evidence>
<sequence>MLLRLYTLLLYLLAPLVLLRLLWRGFRAPGYWSRLGERFGAPAADPPPGGLWIHAVSVGEVQAAALLIERLRLVSPGTPLLITTATPTGSEQVRRLFGESVWHAYAPYDLPFAVRRFLDAARPRVVVVMETELWPNLTRICHDRGIPLVVANARLSARSAAGYRRLGPLTRTMLGEVAWIAAQAPADAGRFVALGADPARVKVTGSVKFDVRLPASLLEAGEALRREWGVERPVWIAASTHEGEDALVLEAARAVHAEVPRALLVLVPRHPERFERVAALCERLDLVTARRSLGEPVEPDVEIYLGDTMGELNLLYAASDVAFVGGSLVAVGGHNMLEPAARGIPVVFGPHVFNFERISLLLLEAGAARHVRDAAALASVVSGWLRDPNERHAAGERARGVVADNRGAVDAQLQLVLSCLDSVAGGNA</sequence>
<comment type="catalytic activity">
    <reaction evidence="9 12">
        <text>lipid IVA (E. coli) + CMP-3-deoxy-beta-D-manno-octulosonate = alpha-Kdo-(2-&gt;6)-lipid IVA (E. coli) + CMP + H(+)</text>
        <dbReference type="Rhea" id="RHEA:28066"/>
        <dbReference type="ChEBI" id="CHEBI:15378"/>
        <dbReference type="ChEBI" id="CHEBI:58603"/>
        <dbReference type="ChEBI" id="CHEBI:60364"/>
        <dbReference type="ChEBI" id="CHEBI:60377"/>
        <dbReference type="ChEBI" id="CHEBI:85987"/>
        <dbReference type="EC" id="2.4.99.12"/>
    </reaction>
</comment>
<evidence type="ECO:0000256" key="9">
    <source>
        <dbReference type="ARBA" id="ARBA00049183"/>
    </source>
</evidence>
<dbReference type="EC" id="2.4.99.12" evidence="4 12"/>
<dbReference type="EMBL" id="QPJY01000011">
    <property type="protein sequence ID" value="RCX26178.1"/>
    <property type="molecule type" value="Genomic_DNA"/>
</dbReference>
<dbReference type="CDD" id="cd01635">
    <property type="entry name" value="Glycosyltransferase_GTB-type"/>
    <property type="match status" value="1"/>
</dbReference>
<evidence type="ECO:0000256" key="10">
    <source>
        <dbReference type="PIRSR" id="PIRSR639901-1"/>
    </source>
</evidence>
<comment type="similarity">
    <text evidence="3">Belongs to the glycosyltransferase group 1 family. Glycosyltransferase 30 subfamily.</text>
</comment>
<evidence type="ECO:0000256" key="4">
    <source>
        <dbReference type="ARBA" id="ARBA00012621"/>
    </source>
</evidence>
<keyword evidence="7" id="KW-0812">Transmembrane</keyword>
<evidence type="ECO:0000256" key="11">
    <source>
        <dbReference type="PIRSR" id="PIRSR639901-2"/>
    </source>
</evidence>
<dbReference type="InterPro" id="IPR007507">
    <property type="entry name" value="Glycos_transf_N"/>
</dbReference>
<comment type="subcellular location">
    <subcellularLocation>
        <location evidence="1">Cell inner membrane</location>
        <topology evidence="1">Single-pass membrane protein</topology>
        <orientation evidence="1">Cytoplasmic side</orientation>
    </subcellularLocation>
    <subcellularLocation>
        <location evidence="12">Cell membrane</location>
    </subcellularLocation>
</comment>
<evidence type="ECO:0000256" key="2">
    <source>
        <dbReference type="ARBA" id="ARBA00004713"/>
    </source>
</evidence>
<dbReference type="FunFam" id="3.40.50.11720:FF:000001">
    <property type="entry name" value="3-deoxy-D-manno-octulosonic acid transferase"/>
    <property type="match status" value="1"/>
</dbReference>
<feature type="active site" description="Proton acceptor" evidence="10">
    <location>
        <position position="60"/>
    </location>
</feature>
<keyword evidence="15" id="KW-1185">Reference proteome</keyword>
<comment type="caution">
    <text evidence="14">The sequence shown here is derived from an EMBL/GenBank/DDBJ whole genome shotgun (WGS) entry which is preliminary data.</text>
</comment>
<evidence type="ECO:0000256" key="1">
    <source>
        <dbReference type="ARBA" id="ARBA00004388"/>
    </source>
</evidence>
<evidence type="ECO:0000256" key="3">
    <source>
        <dbReference type="ARBA" id="ARBA00006380"/>
    </source>
</evidence>
<gene>
    <name evidence="14" type="ORF">DFQ59_11152</name>
</gene>
<evidence type="ECO:0000256" key="7">
    <source>
        <dbReference type="ARBA" id="ARBA00022968"/>
    </source>
</evidence>
<dbReference type="Gene3D" id="3.40.50.11720">
    <property type="entry name" value="3-Deoxy-D-manno-octulosonic-acid transferase, N-terminal domain"/>
    <property type="match status" value="1"/>
</dbReference>
<keyword evidence="7" id="KW-0735">Signal-anchor</keyword>
<dbReference type="AlphaFoldDB" id="A0A369BZH8"/>
<evidence type="ECO:0000259" key="13">
    <source>
        <dbReference type="Pfam" id="PF04413"/>
    </source>
</evidence>
<proteinExistence type="inferred from homology"/>
<keyword evidence="6 12" id="KW-0808">Transferase</keyword>
<evidence type="ECO:0000256" key="8">
    <source>
        <dbReference type="ARBA" id="ARBA00031445"/>
    </source>
</evidence>
<dbReference type="GO" id="GO:0009244">
    <property type="term" value="P:lipopolysaccharide core region biosynthetic process"/>
    <property type="evidence" value="ECO:0007669"/>
    <property type="project" value="UniProtKB-UniRule"/>
</dbReference>
<dbReference type="FunFam" id="3.40.50.2000:FF:000032">
    <property type="entry name" value="3-deoxy-D-manno-octulosonic acid transferase"/>
    <property type="match status" value="1"/>
</dbReference>
<feature type="site" description="Transition state stabilizer" evidence="11">
    <location>
        <position position="208"/>
    </location>
</feature>
<feature type="site" description="Transition state stabilizer" evidence="11">
    <location>
        <position position="130"/>
    </location>
</feature>
<organism evidence="14 15">
    <name type="scientific">Thioalbus denitrificans</name>
    <dbReference type="NCBI Taxonomy" id="547122"/>
    <lineage>
        <taxon>Bacteria</taxon>
        <taxon>Pseudomonadati</taxon>
        <taxon>Pseudomonadota</taxon>
        <taxon>Gammaproteobacteria</taxon>
        <taxon>Chromatiales</taxon>
        <taxon>Ectothiorhodospiraceae</taxon>
        <taxon>Thioalbus</taxon>
    </lineage>
</organism>
<dbReference type="PANTHER" id="PTHR42755:SF1">
    <property type="entry name" value="3-DEOXY-D-MANNO-OCTULOSONIC ACID TRANSFERASE, MITOCHONDRIAL-RELATED"/>
    <property type="match status" value="1"/>
</dbReference>